<keyword evidence="3" id="KW-1003">Cell membrane</keyword>
<evidence type="ECO:0000256" key="4">
    <source>
        <dbReference type="ARBA" id="ARBA00022692"/>
    </source>
</evidence>
<dbReference type="InterPro" id="IPR048454">
    <property type="entry name" value="YetF_N"/>
</dbReference>
<dbReference type="InterPro" id="IPR023090">
    <property type="entry name" value="UPF0702_alpha/beta_dom_sf"/>
</dbReference>
<evidence type="ECO:0000256" key="5">
    <source>
        <dbReference type="ARBA" id="ARBA00022989"/>
    </source>
</evidence>
<evidence type="ECO:0000313" key="10">
    <source>
        <dbReference type="EMBL" id="MBC3540380.1"/>
    </source>
</evidence>
<dbReference type="Gene3D" id="3.30.240.20">
    <property type="entry name" value="bsu07140 like domains"/>
    <property type="match status" value="1"/>
</dbReference>
<keyword evidence="11" id="KW-1185">Reference proteome</keyword>
<feature type="transmembrane region" description="Helical" evidence="7">
    <location>
        <begin position="67"/>
        <end position="89"/>
    </location>
</feature>
<evidence type="ECO:0000313" key="11">
    <source>
        <dbReference type="Proteomes" id="UP000659698"/>
    </source>
</evidence>
<keyword evidence="6 7" id="KW-0472">Membrane</keyword>
<dbReference type="InterPro" id="IPR007353">
    <property type="entry name" value="DUF421"/>
</dbReference>
<feature type="transmembrane region" description="Helical" evidence="7">
    <location>
        <begin position="12"/>
        <end position="32"/>
    </location>
</feature>
<dbReference type="RefSeq" id="WP_186638011.1">
    <property type="nucleotide sequence ID" value="NZ_JACOAF010000029.1"/>
</dbReference>
<feature type="domain" description="YetF-like N-terminal transmembrane" evidence="9">
    <location>
        <begin position="20"/>
        <end position="87"/>
    </location>
</feature>
<dbReference type="Pfam" id="PF20730">
    <property type="entry name" value="YetF_N"/>
    <property type="match status" value="1"/>
</dbReference>
<proteinExistence type="inferred from homology"/>
<evidence type="ECO:0000256" key="3">
    <source>
        <dbReference type="ARBA" id="ARBA00022475"/>
    </source>
</evidence>
<feature type="transmembrane region" description="Helical" evidence="7">
    <location>
        <begin position="44"/>
        <end position="61"/>
    </location>
</feature>
<keyword evidence="5 7" id="KW-1133">Transmembrane helix</keyword>
<keyword evidence="4 7" id="KW-0812">Transmembrane</keyword>
<evidence type="ECO:0000256" key="7">
    <source>
        <dbReference type="SAM" id="Phobius"/>
    </source>
</evidence>
<comment type="caution">
    <text evidence="10">The sequence shown here is derived from an EMBL/GenBank/DDBJ whole genome shotgun (WGS) entry which is preliminary data.</text>
</comment>
<dbReference type="EMBL" id="JACOAF010000029">
    <property type="protein sequence ID" value="MBC3540380.1"/>
    <property type="molecule type" value="Genomic_DNA"/>
</dbReference>
<comment type="subcellular location">
    <subcellularLocation>
        <location evidence="1">Cell membrane</location>
        <topology evidence="1">Multi-pass membrane protein</topology>
    </subcellularLocation>
</comment>
<evidence type="ECO:0000256" key="1">
    <source>
        <dbReference type="ARBA" id="ARBA00004651"/>
    </source>
</evidence>
<protein>
    <submittedName>
        <fullName evidence="10">DUF421 domain-containing protein</fullName>
    </submittedName>
</protein>
<organism evidence="10 11">
    <name type="scientific">Rufibacter sediminis</name>
    <dbReference type="NCBI Taxonomy" id="2762756"/>
    <lineage>
        <taxon>Bacteria</taxon>
        <taxon>Pseudomonadati</taxon>
        <taxon>Bacteroidota</taxon>
        <taxon>Cytophagia</taxon>
        <taxon>Cytophagales</taxon>
        <taxon>Hymenobacteraceae</taxon>
        <taxon>Rufibacter</taxon>
    </lineage>
</organism>
<evidence type="ECO:0000256" key="6">
    <source>
        <dbReference type="ARBA" id="ARBA00023136"/>
    </source>
</evidence>
<dbReference type="PANTHER" id="PTHR34582:SF6">
    <property type="entry name" value="UPF0702 TRANSMEMBRANE PROTEIN YCAP"/>
    <property type="match status" value="1"/>
</dbReference>
<feature type="domain" description="YetF C-terminal" evidence="8">
    <location>
        <begin position="91"/>
        <end position="159"/>
    </location>
</feature>
<accession>A0ABR6VT59</accession>
<sequence length="187" mass="20547">MEKIFFDSWESVLRTLVVGVLAYVLLVIQLRLSGKRTLSKMNSFDFVVTVAFGSVLATLLLTKDVPLMDGVVAFGILIVLQFLITWLSVRFPWVSDLVKAKPVLLVHQGELLEDSMKAARITKEEIMAALRNQGIGSLSEVGAVVLETEGSLSIIKKVEDLHNPVFENVQKPASLVDCLSSGKSYPT</sequence>
<name>A0ABR6VT59_9BACT</name>
<reference evidence="10 11" key="1">
    <citation type="journal article" date="2019" name="Int. J. Syst. Evol. Microbiol.">
        <title>Rufibacter sediminis sp. nov., isolated from freshwater lake sediment.</title>
        <authorList>
            <person name="Qu J.H."/>
            <person name="Zhang L.J."/>
            <person name="Fu Y.H."/>
            <person name="Li H.F."/>
        </authorList>
    </citation>
    <scope>NUCLEOTIDE SEQUENCE [LARGE SCALE GENOMIC DNA]</scope>
    <source>
        <strain evidence="10 11">H-1</strain>
    </source>
</reference>
<dbReference type="PANTHER" id="PTHR34582">
    <property type="entry name" value="UPF0702 TRANSMEMBRANE PROTEIN YCAP"/>
    <property type="match status" value="1"/>
</dbReference>
<gene>
    <name evidence="10" type="ORF">H7U12_11870</name>
</gene>
<dbReference type="Pfam" id="PF04239">
    <property type="entry name" value="DUF421"/>
    <property type="match status" value="1"/>
</dbReference>
<evidence type="ECO:0000259" key="8">
    <source>
        <dbReference type="Pfam" id="PF04239"/>
    </source>
</evidence>
<evidence type="ECO:0000256" key="2">
    <source>
        <dbReference type="ARBA" id="ARBA00006448"/>
    </source>
</evidence>
<comment type="similarity">
    <text evidence="2">Belongs to the UPF0702 family.</text>
</comment>
<evidence type="ECO:0000259" key="9">
    <source>
        <dbReference type="Pfam" id="PF20730"/>
    </source>
</evidence>
<dbReference type="Proteomes" id="UP000659698">
    <property type="component" value="Unassembled WGS sequence"/>
</dbReference>